<feature type="region of interest" description="Disordered" evidence="11">
    <location>
        <begin position="820"/>
        <end position="934"/>
    </location>
</feature>
<keyword evidence="3" id="KW-0479">Metal-binding</keyword>
<keyword evidence="2" id="KW-0343">GTPase activation</keyword>
<dbReference type="PANTHER" id="PTHR45819">
    <property type="entry name" value="CENTAURIN-GAMMA-1A"/>
    <property type="match status" value="1"/>
</dbReference>
<dbReference type="FunFam" id="1.10.220.150:FF:000001">
    <property type="entry name" value="Arf-GAP with GTPase, ANK repeat and PH domain-containing protein 1"/>
    <property type="match status" value="1"/>
</dbReference>
<dbReference type="GO" id="GO:0005525">
    <property type="term" value="F:GTP binding"/>
    <property type="evidence" value="ECO:0007669"/>
    <property type="project" value="UniProtKB-KW"/>
</dbReference>
<dbReference type="PROSITE" id="PS50297">
    <property type="entry name" value="ANK_REP_REGION"/>
    <property type="match status" value="1"/>
</dbReference>
<dbReference type="FunFam" id="1.25.40.20:FF:000298">
    <property type="entry name" value="ArfGAP with GTPase domain, ankyrin repeat and PH domain 2"/>
    <property type="match status" value="1"/>
</dbReference>
<dbReference type="SUPFAM" id="SSF52540">
    <property type="entry name" value="P-loop containing nucleoside triphosphate hydrolases"/>
    <property type="match status" value="1"/>
</dbReference>
<feature type="compositionally biased region" description="Low complexity" evidence="11">
    <location>
        <begin position="588"/>
        <end position="603"/>
    </location>
</feature>
<dbReference type="PANTHER" id="PTHR45819:SF3">
    <property type="entry name" value="ARF-GAP WITH GTPASE, ANK REPEAT AND PH DOMAIN-CONTAINING PROTEIN 2"/>
    <property type="match status" value="1"/>
</dbReference>
<dbReference type="PRINTS" id="PR00405">
    <property type="entry name" value="REVINTRACTNG"/>
</dbReference>
<evidence type="ECO:0000256" key="11">
    <source>
        <dbReference type="SAM" id="MobiDB-lite"/>
    </source>
</evidence>
<feature type="region of interest" description="Disordered" evidence="11">
    <location>
        <begin position="104"/>
        <end position="327"/>
    </location>
</feature>
<dbReference type="InterPro" id="IPR002110">
    <property type="entry name" value="Ankyrin_rpt"/>
</dbReference>
<feature type="compositionally biased region" description="Basic and acidic residues" evidence="11">
    <location>
        <begin position="287"/>
        <end position="298"/>
    </location>
</feature>
<gene>
    <name evidence="14" type="ORF">GSTENG00004127001</name>
</gene>
<organism evidence="14">
    <name type="scientific">Tetraodon nigroviridis</name>
    <name type="common">Spotted green pufferfish</name>
    <name type="synonym">Chelonodon nigroviridis</name>
    <dbReference type="NCBI Taxonomy" id="99883"/>
    <lineage>
        <taxon>Eukaryota</taxon>
        <taxon>Metazoa</taxon>
        <taxon>Chordata</taxon>
        <taxon>Craniata</taxon>
        <taxon>Vertebrata</taxon>
        <taxon>Euteleostomi</taxon>
        <taxon>Actinopterygii</taxon>
        <taxon>Neopterygii</taxon>
        <taxon>Teleostei</taxon>
        <taxon>Neoteleostei</taxon>
        <taxon>Acanthomorphata</taxon>
        <taxon>Eupercaria</taxon>
        <taxon>Tetraodontiformes</taxon>
        <taxon>Tetradontoidea</taxon>
        <taxon>Tetraodontidae</taxon>
        <taxon>Tetraodon</taxon>
    </lineage>
</organism>
<evidence type="ECO:0000313" key="14">
    <source>
        <dbReference type="EMBL" id="CAF90052.1"/>
    </source>
</evidence>
<evidence type="ECO:0000259" key="12">
    <source>
        <dbReference type="PROSITE" id="PS50003"/>
    </source>
</evidence>
<dbReference type="Gene3D" id="2.30.29.30">
    <property type="entry name" value="Pleckstrin-homology domain (PH domain)/Phosphotyrosine-binding domain (PTB)"/>
    <property type="match status" value="2"/>
</dbReference>
<dbReference type="SMART" id="SM00174">
    <property type="entry name" value="RHO"/>
    <property type="match status" value="1"/>
</dbReference>
<dbReference type="SMART" id="SM00173">
    <property type="entry name" value="RAS"/>
    <property type="match status" value="1"/>
</dbReference>
<dbReference type="SUPFAM" id="SSF48403">
    <property type="entry name" value="Ankyrin repeat"/>
    <property type="match status" value="1"/>
</dbReference>
<keyword evidence="6" id="KW-0862">Zinc</keyword>
<feature type="region of interest" description="Disordered" evidence="11">
    <location>
        <begin position="366"/>
        <end position="395"/>
    </location>
</feature>
<dbReference type="InterPro" id="IPR038508">
    <property type="entry name" value="ArfGAP_dom_sf"/>
</dbReference>
<dbReference type="CDD" id="cd04103">
    <property type="entry name" value="Centaurin_gamma"/>
    <property type="match status" value="1"/>
</dbReference>
<feature type="region of interest" description="Disordered" evidence="11">
    <location>
        <begin position="665"/>
        <end position="715"/>
    </location>
</feature>
<feature type="compositionally biased region" description="Low complexity" evidence="11">
    <location>
        <begin position="193"/>
        <end position="205"/>
    </location>
</feature>
<feature type="compositionally biased region" description="Basic and acidic residues" evidence="11">
    <location>
        <begin position="222"/>
        <end position="233"/>
    </location>
</feature>
<protein>
    <submittedName>
        <fullName evidence="14">(spotted green pufferfish) hypothetical protein</fullName>
    </submittedName>
</protein>
<dbReference type="FunFam" id="3.40.50.300:FF:000178">
    <property type="entry name" value="Arf-GAP with GTPase, ANK repeat and PH domain-containing protein 1"/>
    <property type="match status" value="1"/>
</dbReference>
<dbReference type="CDD" id="cd08854">
    <property type="entry name" value="ArfGap_AGAP1"/>
    <property type="match status" value="1"/>
</dbReference>
<dbReference type="SMART" id="SM00105">
    <property type="entry name" value="ArfGap"/>
    <property type="match status" value="1"/>
</dbReference>
<evidence type="ECO:0000256" key="5">
    <source>
        <dbReference type="ARBA" id="ARBA00022771"/>
    </source>
</evidence>
<evidence type="ECO:0000256" key="7">
    <source>
        <dbReference type="ARBA" id="ARBA00023043"/>
    </source>
</evidence>
<name>Q4TAN0_TETNG</name>
<sequence length="1250" mass="135530">MNSKSANSAAIKGEIKRHDSLQNTINRLSKQLERVPDQQLRAGLKVYLHSIQGKQMESGWFPVDMEINSLSEQPDHMSGGGALQQRTTYLISLTLVKVEAVEENGGEAKKVEDRSGEDTRAEPELPKPQRLTDPEGERRRLSPGKDQPPAAAPARGAGPENLTVAAPAERLQKTKSADLTGCTSPTLPPEPSRTPTRTSLPIRPLGQRPVSLLKSHSSVTTRGRDSREGRDRSPPSAQSLDRKDCRVSTRSPGPYRASWAEASRPDGWRELQDDGPPGTQQEPGRPVMRDIPRKERLKTGSASLPAPNQAIKPTARKGKSRTLDNSDLNSLSEEMGLAREAQQAQRGTAKDRKMLKFISGIFTKTSGGAASTAPSAHIQRDSSEEEGRDAPPSLNLANSQEWTLSRSIPELKLVMLLFQGILGNLKSGKSALVNKYITGSYVALEKPDGGRYKKEVLVDGQSHLLLIREESGSPDAQFCSWVDAVILVFSLENEASFQDLYQLYSQLSSQRADIPVIVVGTQDKISSGNPRVIEDQRARQLCIDVRNSLFYETCATYGFNVDRVFSEAAQKIVAQRRQVALQACKSLPNSPSHSGGSTPGSASFPGQVAQTAVSSVPVRLLGGNTHVLSPRMLHLPSPLLPPPRLRLSDEQRSERRLHLLAALHPRGVSQRATGGSGRGGGQHHFTFSEEHSQTALPLQGQPSSPPRIPRSTSLHRSPSQVLLLLPIKALLSASFQNRDSEKKAAEGKGEAGAMRGVPIKQSILWKRSGSSLNKEWKKKFVTLSNNGSLSYHSSANDYTQNIHGKEMDLLRVTVKVPGKRPPRAVAPAGPSPVPAGSGPGVNGLTAADSTGAAPQACSTTPSAVDERAGPERALQRCPSSLSAKAQSVDGLEGGAGPFSGKDPCQSSPMSDRKKNRRKKSMNQKGDAAAGQAEAKRKMWKLKSFGSLRNINKTDEENADFIIVSFTGQTWHFEAQSLEERDAWVSAIESQILASLQSCESGRNKARRSSQSEAVALQAIRNTKGNSLCVDCEAPNPTWASLNLGALICIECSGIHRNLGTHLSRVRSLDLDDWPGELTQVLAAIGNHMANSIWESCTQGRTKPAPSATREERESWIRAKYEQREFVAPLQPTQGTPLSEDGMPAWLLCAVTDRDLPRLLLLLAHSTKEQINGAQAGAPSLPRTALHAACQLGDVVMTQLLIWYGIDVRARDHQGQTAMRIARKSASRGCMDILLQHDCPSESSPPTTTPI</sequence>
<accession>Q4TAN0</accession>
<evidence type="ECO:0000256" key="3">
    <source>
        <dbReference type="ARBA" id="ARBA00022723"/>
    </source>
</evidence>
<dbReference type="GO" id="GO:0008270">
    <property type="term" value="F:zinc ion binding"/>
    <property type="evidence" value="ECO:0007669"/>
    <property type="project" value="UniProtKB-KW"/>
</dbReference>
<comment type="caution">
    <text evidence="14">The sequence shown here is derived from an EMBL/GenBank/DDBJ whole genome shotgun (WGS) entry which is preliminary data.</text>
</comment>
<feature type="compositionally biased region" description="Low complexity" evidence="11">
    <location>
        <begin position="148"/>
        <end position="159"/>
    </location>
</feature>
<feature type="compositionally biased region" description="Basic and acidic residues" evidence="11">
    <location>
        <begin position="263"/>
        <end position="272"/>
    </location>
</feature>
<evidence type="ECO:0000259" key="13">
    <source>
        <dbReference type="PROSITE" id="PS50115"/>
    </source>
</evidence>
<comment type="similarity">
    <text evidence="1">Belongs to the centaurin gamma-like family.</text>
</comment>
<dbReference type="Gene3D" id="1.10.220.150">
    <property type="entry name" value="Arf GTPase activating protein"/>
    <property type="match status" value="1"/>
</dbReference>
<evidence type="ECO:0000256" key="6">
    <source>
        <dbReference type="ARBA" id="ARBA00022833"/>
    </source>
</evidence>
<feature type="domain" description="PH" evidence="12">
    <location>
        <begin position="757"/>
        <end position="992"/>
    </location>
</feature>
<dbReference type="PROSITE" id="PS51419">
    <property type="entry name" value="RAB"/>
    <property type="match status" value="1"/>
</dbReference>
<dbReference type="EMBL" id="CAAE01007283">
    <property type="protein sequence ID" value="CAF90052.1"/>
    <property type="molecule type" value="Genomic_DNA"/>
</dbReference>
<feature type="compositionally biased region" description="Low complexity" evidence="11">
    <location>
        <begin position="366"/>
        <end position="376"/>
    </location>
</feature>
<dbReference type="PROSITE" id="PS51421">
    <property type="entry name" value="RAS"/>
    <property type="match status" value="1"/>
</dbReference>
<dbReference type="Gene3D" id="1.25.40.20">
    <property type="entry name" value="Ankyrin repeat-containing domain"/>
    <property type="match status" value="1"/>
</dbReference>
<dbReference type="GO" id="GO:0005096">
    <property type="term" value="F:GTPase activator activity"/>
    <property type="evidence" value="ECO:0007669"/>
    <property type="project" value="UniProtKB-KW"/>
</dbReference>
<dbReference type="InterPro" id="IPR037278">
    <property type="entry name" value="ARFGAP/RecO"/>
</dbReference>
<dbReference type="SMART" id="SM00175">
    <property type="entry name" value="RAB"/>
    <property type="match status" value="1"/>
</dbReference>
<dbReference type="KEGG" id="tng:GSTEN00004127G001"/>
<evidence type="ECO:0000256" key="1">
    <source>
        <dbReference type="ARBA" id="ARBA00005430"/>
    </source>
</evidence>
<dbReference type="GO" id="GO:0003924">
    <property type="term" value="F:GTPase activity"/>
    <property type="evidence" value="ECO:0007669"/>
    <property type="project" value="InterPro"/>
</dbReference>
<dbReference type="GO" id="GO:0043524">
    <property type="term" value="P:negative regulation of neuron apoptotic process"/>
    <property type="evidence" value="ECO:0007669"/>
    <property type="project" value="TreeGrafter"/>
</dbReference>
<dbReference type="InterPro" id="IPR011993">
    <property type="entry name" value="PH-like_dom_sf"/>
</dbReference>
<evidence type="ECO:0000256" key="2">
    <source>
        <dbReference type="ARBA" id="ARBA00022468"/>
    </source>
</evidence>
<dbReference type="PROSITE" id="PS50115">
    <property type="entry name" value="ARFGAP"/>
    <property type="match status" value="1"/>
</dbReference>
<reference evidence="14" key="1">
    <citation type="journal article" date="2004" name="Nature">
        <title>Genome duplication in the teleost fish Tetraodon nigroviridis reveals the early vertebrate proto-karyotype.</title>
        <authorList>
            <person name="Jaillon O."/>
            <person name="Aury J.-M."/>
            <person name="Brunet F."/>
            <person name="Petit J.-L."/>
            <person name="Stange-Thomann N."/>
            <person name="Mauceli E."/>
            <person name="Bouneau L."/>
            <person name="Fischer C."/>
            <person name="Ozouf-Costaz C."/>
            <person name="Bernot A."/>
            <person name="Nicaud S."/>
            <person name="Jaffe D."/>
            <person name="Fisher S."/>
            <person name="Lutfalla G."/>
            <person name="Dossat C."/>
            <person name="Segurens B."/>
            <person name="Dasilva C."/>
            <person name="Salanoubat M."/>
            <person name="Levy M."/>
            <person name="Boudet N."/>
            <person name="Castellano S."/>
            <person name="Anthouard V."/>
            <person name="Jubin C."/>
            <person name="Castelli V."/>
            <person name="Katinka M."/>
            <person name="Vacherie B."/>
            <person name="Biemont C."/>
            <person name="Skalli Z."/>
            <person name="Cattolico L."/>
            <person name="Poulain J."/>
            <person name="De Berardinis V."/>
            <person name="Cruaud C."/>
            <person name="Duprat S."/>
            <person name="Brottier P."/>
            <person name="Coutanceau J.-P."/>
            <person name="Gouzy J."/>
            <person name="Parra G."/>
            <person name="Lardier G."/>
            <person name="Chapple C."/>
            <person name="McKernan K.J."/>
            <person name="McEwan P."/>
            <person name="Bosak S."/>
            <person name="Kellis M."/>
            <person name="Volff J.-N."/>
            <person name="Guigo R."/>
            <person name="Zody M.C."/>
            <person name="Mesirov J."/>
            <person name="Lindblad-Toh K."/>
            <person name="Birren B."/>
            <person name="Nusbaum C."/>
            <person name="Kahn D."/>
            <person name="Robinson-Rechavi M."/>
            <person name="Laudet V."/>
            <person name="Schachter V."/>
            <person name="Quetier F."/>
            <person name="Saurin W."/>
            <person name="Scarpelli C."/>
            <person name="Wincker P."/>
            <person name="Lander E.S."/>
            <person name="Weissenbach J."/>
            <person name="Roest Crollius H."/>
        </authorList>
    </citation>
    <scope>NUCLEOTIDE SEQUENCE [LARGE SCALE GENOMIC DNA]</scope>
</reference>
<keyword evidence="7 9" id="KW-0040">ANK repeat</keyword>
<dbReference type="PROSITE" id="PS50003">
    <property type="entry name" value="PH_DOMAIN"/>
    <property type="match status" value="1"/>
</dbReference>
<dbReference type="InterPro" id="IPR001164">
    <property type="entry name" value="ArfGAP_dom"/>
</dbReference>
<proteinExistence type="inferred from homology"/>
<reference evidence="14" key="2">
    <citation type="submission" date="2004-02" db="EMBL/GenBank/DDBJ databases">
        <authorList>
            <consortium name="Genoscope"/>
            <consortium name="Whitehead Institute Centre for Genome Research"/>
        </authorList>
    </citation>
    <scope>NUCLEOTIDE SEQUENCE</scope>
</reference>
<keyword evidence="5 10" id="KW-0863">Zinc-finger</keyword>
<feature type="repeat" description="ANK" evidence="9">
    <location>
        <begin position="1180"/>
        <end position="1212"/>
    </location>
</feature>
<dbReference type="InterPro" id="IPR027417">
    <property type="entry name" value="P-loop_NTPase"/>
</dbReference>
<dbReference type="PROSITE" id="PS50088">
    <property type="entry name" value="ANK_REPEAT"/>
    <property type="match status" value="1"/>
</dbReference>
<dbReference type="InterPro" id="IPR036770">
    <property type="entry name" value="Ankyrin_rpt-contain_sf"/>
</dbReference>
<dbReference type="InterPro" id="IPR051282">
    <property type="entry name" value="Arf-GAP_GTPase_ANK_PH"/>
</dbReference>
<evidence type="ECO:0000256" key="4">
    <source>
        <dbReference type="ARBA" id="ARBA00022741"/>
    </source>
</evidence>
<dbReference type="Pfam" id="PF12796">
    <property type="entry name" value="Ank_2"/>
    <property type="match status" value="1"/>
</dbReference>
<feature type="domain" description="Arf-GAP" evidence="13">
    <location>
        <begin position="1013"/>
        <end position="1133"/>
    </location>
</feature>
<evidence type="ECO:0000256" key="10">
    <source>
        <dbReference type="PROSITE-ProRule" id="PRU00288"/>
    </source>
</evidence>
<keyword evidence="4" id="KW-0547">Nucleotide-binding</keyword>
<evidence type="ECO:0000256" key="8">
    <source>
        <dbReference type="ARBA" id="ARBA00023134"/>
    </source>
</evidence>
<feature type="region of interest" description="Disordered" evidence="11">
    <location>
        <begin position="586"/>
        <end position="606"/>
    </location>
</feature>
<dbReference type="InterPro" id="IPR001806">
    <property type="entry name" value="Small_GTPase"/>
</dbReference>
<dbReference type="SMART" id="SM00233">
    <property type="entry name" value="PH"/>
    <property type="match status" value="1"/>
</dbReference>
<dbReference type="Pfam" id="PF01412">
    <property type="entry name" value="ArfGap"/>
    <property type="match status" value="1"/>
</dbReference>
<dbReference type="AlphaFoldDB" id="Q4TAN0"/>
<dbReference type="OrthoDB" id="6136903at2759"/>
<evidence type="ECO:0000256" key="9">
    <source>
        <dbReference type="PROSITE-ProRule" id="PRU00023"/>
    </source>
</evidence>
<dbReference type="SUPFAM" id="SSF50729">
    <property type="entry name" value="PH domain-like"/>
    <property type="match status" value="1"/>
</dbReference>
<dbReference type="Pfam" id="PF00071">
    <property type="entry name" value="Ras"/>
    <property type="match status" value="1"/>
</dbReference>
<feature type="compositionally biased region" description="Basic and acidic residues" evidence="11">
    <location>
        <begin position="106"/>
        <end position="140"/>
    </location>
</feature>
<keyword evidence="8" id="KW-0342">GTP-binding</keyword>
<dbReference type="SUPFAM" id="SSF57863">
    <property type="entry name" value="ArfGap/RecO-like zinc finger"/>
    <property type="match status" value="1"/>
</dbReference>
<feature type="compositionally biased region" description="Basic and acidic residues" evidence="11">
    <location>
        <begin position="864"/>
        <end position="874"/>
    </location>
</feature>
<feature type="non-terminal residue" evidence="14">
    <location>
        <position position="1250"/>
    </location>
</feature>
<dbReference type="InterPro" id="IPR001849">
    <property type="entry name" value="PH_domain"/>
</dbReference>
<dbReference type="GO" id="GO:0005634">
    <property type="term" value="C:nucleus"/>
    <property type="evidence" value="ECO:0007669"/>
    <property type="project" value="TreeGrafter"/>
</dbReference>
<dbReference type="Gene3D" id="3.40.50.300">
    <property type="entry name" value="P-loop containing nucleotide triphosphate hydrolases"/>
    <property type="match status" value="1"/>
</dbReference>